<feature type="domain" description="CRISPR type III-associated protein" evidence="2">
    <location>
        <begin position="8"/>
        <end position="226"/>
    </location>
</feature>
<evidence type="ECO:0000259" key="2">
    <source>
        <dbReference type="Pfam" id="PF03787"/>
    </source>
</evidence>
<gene>
    <name evidence="3" type="ORF">BEH84_05985</name>
</gene>
<evidence type="ECO:0000313" key="4">
    <source>
        <dbReference type="Proteomes" id="UP000095003"/>
    </source>
</evidence>
<dbReference type="Pfam" id="PF03787">
    <property type="entry name" value="RAMPs"/>
    <property type="match status" value="1"/>
</dbReference>
<dbReference type="RefSeq" id="WP_069159358.1">
    <property type="nucleotide sequence ID" value="NZ_MCGI01000008.1"/>
</dbReference>
<dbReference type="PANTHER" id="PTHR35579">
    <property type="entry name" value="CRISPR SYSTEM CMS ENDORIBONUCLEASE CSM3"/>
    <property type="match status" value="1"/>
</dbReference>
<dbReference type="GeneID" id="93300907"/>
<dbReference type="InterPro" id="IPR005537">
    <property type="entry name" value="RAMP_III_fam"/>
</dbReference>
<evidence type="ECO:0000256" key="1">
    <source>
        <dbReference type="ARBA" id="ARBA00023118"/>
    </source>
</evidence>
<dbReference type="Proteomes" id="UP000095003">
    <property type="component" value="Unassembled WGS sequence"/>
</dbReference>
<comment type="caution">
    <text evidence="3">The sequence shown here is derived from an EMBL/GenBank/DDBJ whole genome shotgun (WGS) entry which is preliminary data.</text>
</comment>
<dbReference type="InterPro" id="IPR052216">
    <property type="entry name" value="CRISPR_Csm3_endoribonuclease"/>
</dbReference>
<dbReference type="AlphaFoldDB" id="A0A1E3A1W8"/>
<dbReference type="CDD" id="cd09726">
    <property type="entry name" value="RAMP_I_III"/>
    <property type="match status" value="1"/>
</dbReference>
<proteinExistence type="predicted"/>
<keyword evidence="1" id="KW-0051">Antiviral defense</keyword>
<protein>
    <submittedName>
        <fullName evidence="3">RAMP superfamily protein</fullName>
    </submittedName>
</protein>
<name>A0A1E3A1W8_9FIRM</name>
<accession>A0A1E3A1W8</accession>
<dbReference type="EMBL" id="MCGI01000008">
    <property type="protein sequence ID" value="ODM02754.1"/>
    <property type="molecule type" value="Genomic_DNA"/>
</dbReference>
<organism evidence="3 4">
    <name type="scientific">Eisenbergiella tayi</name>
    <dbReference type="NCBI Taxonomy" id="1432052"/>
    <lineage>
        <taxon>Bacteria</taxon>
        <taxon>Bacillati</taxon>
        <taxon>Bacillota</taxon>
        <taxon>Clostridia</taxon>
        <taxon>Lachnospirales</taxon>
        <taxon>Lachnospiraceae</taxon>
        <taxon>Eisenbergiella</taxon>
    </lineage>
</organism>
<reference evidence="3 4" key="1">
    <citation type="submission" date="2016-07" db="EMBL/GenBank/DDBJ databases">
        <title>Characterization of isolates of Eisenbergiella tayi derived from blood cultures, using whole genome sequencing.</title>
        <authorList>
            <person name="Burdz T."/>
            <person name="Wiebe D."/>
            <person name="Huynh C."/>
            <person name="Bernard K."/>
        </authorList>
    </citation>
    <scope>NUCLEOTIDE SEQUENCE [LARGE SCALE GENOMIC DNA]</scope>
    <source>
        <strain evidence="3 4">NML 120489</strain>
    </source>
</reference>
<evidence type="ECO:0000313" key="3">
    <source>
        <dbReference type="EMBL" id="ODM02754.1"/>
    </source>
</evidence>
<dbReference type="GO" id="GO:0051607">
    <property type="term" value="P:defense response to virus"/>
    <property type="evidence" value="ECO:0007669"/>
    <property type="project" value="UniProtKB-KW"/>
</dbReference>
<dbReference type="PANTHER" id="PTHR35579:SF3">
    <property type="entry name" value="CRISPR SYSTEM CMS ENDORIBONUCLEASE CSM3"/>
    <property type="match status" value="1"/>
</dbReference>
<sequence length="228" mass="25974">MENSITIKMKTLSNLFIGGAPVPFKIGGIDQQTATDQEGFPCIPASSLKGALRAVIREDDSAMADEINRLFTKYLINEKEKNWPEIQTIIDDKEALKRIEERYLEAANEVSPEYLFGIKGFNNTPKLLFGDLLLCSEFRDKKTCFSIDMKNTIDTRGNAPESRPRTYQTARSGIVFEGEIRLYKMEKLDDQAGELCKEYLIYNLKKFNEGIYRLGNSKSRGYGRVEIL</sequence>